<accession>A0A9D2C7U3</accession>
<dbReference type="Proteomes" id="UP000824007">
    <property type="component" value="Unassembled WGS sequence"/>
</dbReference>
<feature type="domain" description="HD/PDEase" evidence="1">
    <location>
        <begin position="19"/>
        <end position="137"/>
    </location>
</feature>
<dbReference type="InterPro" id="IPR003607">
    <property type="entry name" value="HD/PDEase_dom"/>
</dbReference>
<dbReference type="InterPro" id="IPR006675">
    <property type="entry name" value="HDIG_dom"/>
</dbReference>
<dbReference type="EMBL" id="DXDD01000174">
    <property type="protein sequence ID" value="HIY61793.1"/>
    <property type="molecule type" value="Genomic_DNA"/>
</dbReference>
<reference evidence="2" key="2">
    <citation type="submission" date="2021-04" db="EMBL/GenBank/DDBJ databases">
        <authorList>
            <person name="Gilroy R."/>
        </authorList>
    </citation>
    <scope>NUCLEOTIDE SEQUENCE</scope>
    <source>
        <strain evidence="2">ChiSxjej3B15-24422</strain>
    </source>
</reference>
<evidence type="ECO:0000313" key="3">
    <source>
        <dbReference type="Proteomes" id="UP000824007"/>
    </source>
</evidence>
<comment type="caution">
    <text evidence="2">The sequence shown here is derived from an EMBL/GenBank/DDBJ whole genome shotgun (WGS) entry which is preliminary data.</text>
</comment>
<evidence type="ECO:0000259" key="1">
    <source>
        <dbReference type="SMART" id="SM00471"/>
    </source>
</evidence>
<dbReference type="PANTHER" id="PTHR33594">
    <property type="entry name" value="SUPERFAMILY HYDROLASE, PUTATIVE (AFU_ORTHOLOGUE AFUA_1G03035)-RELATED"/>
    <property type="match status" value="1"/>
</dbReference>
<dbReference type="SMART" id="SM00471">
    <property type="entry name" value="HDc"/>
    <property type="match status" value="1"/>
</dbReference>
<sequence>MDQKTYRTIEEYMLSFMKDAAHDPMHIYRVLYQALRIAKGYPEVNRDILIASCLLHDIGRMKQFRNPRLCHAKEGGKMAYEFMRSLGWSEKDCRHIQACITTHRFRADRQPKSIEAKILFDADKLDVTGALGISRTLLYKGKADEPLYAVDAENRIYEGKDRNEPESFLKEYHFKLSRLYETFYTPEAFETAKHREKMTVMFYHELMDEISTGDMDQLLNLEN</sequence>
<proteinExistence type="predicted"/>
<dbReference type="PANTHER" id="PTHR33594:SF1">
    <property type="entry name" value="HD_PDEASE DOMAIN-CONTAINING PROTEIN"/>
    <property type="match status" value="1"/>
</dbReference>
<dbReference type="Gene3D" id="1.10.3210.50">
    <property type="match status" value="1"/>
</dbReference>
<evidence type="ECO:0000313" key="2">
    <source>
        <dbReference type="EMBL" id="HIY61793.1"/>
    </source>
</evidence>
<dbReference type="NCBIfam" id="TIGR00277">
    <property type="entry name" value="HDIG"/>
    <property type="match status" value="1"/>
</dbReference>
<dbReference type="CDD" id="cd00077">
    <property type="entry name" value="HDc"/>
    <property type="match status" value="1"/>
</dbReference>
<dbReference type="SUPFAM" id="SSF109604">
    <property type="entry name" value="HD-domain/PDEase-like"/>
    <property type="match status" value="1"/>
</dbReference>
<organism evidence="2 3">
    <name type="scientific">Candidatus Eisenbergiella pullistercoris</name>
    <dbReference type="NCBI Taxonomy" id="2838555"/>
    <lineage>
        <taxon>Bacteria</taxon>
        <taxon>Bacillati</taxon>
        <taxon>Bacillota</taxon>
        <taxon>Clostridia</taxon>
        <taxon>Lachnospirales</taxon>
        <taxon>Lachnospiraceae</taxon>
        <taxon>Eisenbergiella</taxon>
    </lineage>
</organism>
<dbReference type="AlphaFoldDB" id="A0A9D2C7U3"/>
<gene>
    <name evidence="2" type="ORF">H9831_14155</name>
</gene>
<protein>
    <submittedName>
        <fullName evidence="2">HD domain-containing protein</fullName>
    </submittedName>
</protein>
<reference evidence="2" key="1">
    <citation type="journal article" date="2021" name="PeerJ">
        <title>Extensive microbial diversity within the chicken gut microbiome revealed by metagenomics and culture.</title>
        <authorList>
            <person name="Gilroy R."/>
            <person name="Ravi A."/>
            <person name="Getino M."/>
            <person name="Pursley I."/>
            <person name="Horton D.L."/>
            <person name="Alikhan N.F."/>
            <person name="Baker D."/>
            <person name="Gharbi K."/>
            <person name="Hall N."/>
            <person name="Watson M."/>
            <person name="Adriaenssens E.M."/>
            <person name="Foster-Nyarko E."/>
            <person name="Jarju S."/>
            <person name="Secka A."/>
            <person name="Antonio M."/>
            <person name="Oren A."/>
            <person name="Chaudhuri R.R."/>
            <person name="La Ragione R."/>
            <person name="Hildebrand F."/>
            <person name="Pallen M.J."/>
        </authorList>
    </citation>
    <scope>NUCLEOTIDE SEQUENCE</scope>
    <source>
        <strain evidence="2">ChiSxjej3B15-24422</strain>
    </source>
</reference>
<name>A0A9D2C7U3_9FIRM</name>
<dbReference type="Pfam" id="PF01966">
    <property type="entry name" value="HD"/>
    <property type="match status" value="1"/>
</dbReference>
<dbReference type="InterPro" id="IPR006674">
    <property type="entry name" value="HD_domain"/>
</dbReference>